<evidence type="ECO:0000313" key="3">
    <source>
        <dbReference type="Proteomes" id="UP000230233"/>
    </source>
</evidence>
<organism evidence="2 3">
    <name type="scientific">Caenorhabditis nigoni</name>
    <dbReference type="NCBI Taxonomy" id="1611254"/>
    <lineage>
        <taxon>Eukaryota</taxon>
        <taxon>Metazoa</taxon>
        <taxon>Ecdysozoa</taxon>
        <taxon>Nematoda</taxon>
        <taxon>Chromadorea</taxon>
        <taxon>Rhabditida</taxon>
        <taxon>Rhabditina</taxon>
        <taxon>Rhabditomorpha</taxon>
        <taxon>Rhabditoidea</taxon>
        <taxon>Rhabditidae</taxon>
        <taxon>Peloderinae</taxon>
        <taxon>Caenorhabditis</taxon>
    </lineage>
</organism>
<gene>
    <name evidence="2" type="ORF">B9Z55_027062</name>
</gene>
<accession>A0A2G5SIR1</accession>
<sequence length="195" mass="22661">MVQKISRKIYFSKTFLAQKNEGNLKSGAFSTFENQYFQQYRTKIAVFFALFALIQPISGIVTMRIKLGGPNDSCAKYTKKGNEFLKITHARILQEENHMIVGNLMCTPKTFDEAKLWYTLICDGVTAPSMQYYFLIAVTTRKQMLSGPIDYRYNEKVMGLVKNRFLDAENLKDQKFDHEQHLYIKEVVIDGHFKK</sequence>
<keyword evidence="3" id="KW-1185">Reference proteome</keyword>
<dbReference type="Proteomes" id="UP000230233">
    <property type="component" value="Unassembled WGS sequence"/>
</dbReference>
<dbReference type="OrthoDB" id="5871350at2759"/>
<dbReference type="EMBL" id="PDUG01000007">
    <property type="protein sequence ID" value="PIC14917.1"/>
    <property type="molecule type" value="Genomic_DNA"/>
</dbReference>
<evidence type="ECO:0000313" key="2">
    <source>
        <dbReference type="EMBL" id="PIC14917.1"/>
    </source>
</evidence>
<evidence type="ECO:0000256" key="1">
    <source>
        <dbReference type="SAM" id="Phobius"/>
    </source>
</evidence>
<name>A0A2G5SIR1_9PELO</name>
<keyword evidence="1" id="KW-1133">Transmembrane helix</keyword>
<reference evidence="3" key="1">
    <citation type="submission" date="2017-10" db="EMBL/GenBank/DDBJ databases">
        <title>Rapid genome shrinkage in a self-fertile nematode reveals novel sperm competition proteins.</title>
        <authorList>
            <person name="Yin D."/>
            <person name="Schwarz E.M."/>
            <person name="Thomas C.G."/>
            <person name="Felde R.L."/>
            <person name="Korf I.F."/>
            <person name="Cutter A.D."/>
            <person name="Schartner C.M."/>
            <person name="Ralston E.J."/>
            <person name="Meyer B.J."/>
            <person name="Haag E.S."/>
        </authorList>
    </citation>
    <scope>NUCLEOTIDE SEQUENCE [LARGE SCALE GENOMIC DNA]</scope>
    <source>
        <strain evidence="3">JU1422</strain>
    </source>
</reference>
<keyword evidence="1" id="KW-0812">Transmembrane</keyword>
<feature type="transmembrane region" description="Helical" evidence="1">
    <location>
        <begin position="44"/>
        <end position="65"/>
    </location>
</feature>
<protein>
    <submittedName>
        <fullName evidence="2">Uncharacterized protein</fullName>
    </submittedName>
</protein>
<comment type="caution">
    <text evidence="2">The sequence shown here is derived from an EMBL/GenBank/DDBJ whole genome shotgun (WGS) entry which is preliminary data.</text>
</comment>
<dbReference type="AlphaFoldDB" id="A0A2G5SIR1"/>
<proteinExistence type="predicted"/>
<keyword evidence="1" id="KW-0472">Membrane</keyword>